<proteinExistence type="predicted"/>
<accession>A0ACC1AFM3</accession>
<sequence>MLFRTVLCLTGQEQLVSHLLPLLVRGYDDTDPRIQEEVLRRSVSLAKQLDVQVTTTCHPYGSSFYWGREEGRKELSCLVKQAILPRVHGLALKTTVAAVRVNALLCLGDLVHTLDKHAVLDILQTVQRCTAVDRSAPTLMCTLGVANSILKQYGVEFAAEHVLPLLSPLLTAQQLNVQQFAKYMLFVKDILRKIEEKRGVTVTDTGFPELKDIPFANGPQAQALSKTSGSVASTTKSSLSWDEDWGPKTKGPSNSNQSSIKNSSSTATIYSEKPIQVTPVQLQTSLVSAVSSQQTAVSCPPIDLEWLPCASSSVTSSVADSEKQQPNPGRSSSSSFEDLDPFADWPPRPSGSSSVSGTLSNGNIGSVTKNYTSGLTSTPNNKSYQTNGNNSWASYNPSSTLNSGGLNNLNSIGFMKQNQGYSGSGSGPVSVTYNNDKKSSNLGSIFGTSKSEQTAPKLAPPPATAVGRGRGRGRGASSSSRPSHVKPTSEQPPLLDLL</sequence>
<organism evidence="1 2">
    <name type="scientific">Pistacia atlantica</name>
    <dbReference type="NCBI Taxonomy" id="434234"/>
    <lineage>
        <taxon>Eukaryota</taxon>
        <taxon>Viridiplantae</taxon>
        <taxon>Streptophyta</taxon>
        <taxon>Embryophyta</taxon>
        <taxon>Tracheophyta</taxon>
        <taxon>Spermatophyta</taxon>
        <taxon>Magnoliopsida</taxon>
        <taxon>eudicotyledons</taxon>
        <taxon>Gunneridae</taxon>
        <taxon>Pentapetalae</taxon>
        <taxon>rosids</taxon>
        <taxon>malvids</taxon>
        <taxon>Sapindales</taxon>
        <taxon>Anacardiaceae</taxon>
        <taxon>Pistacia</taxon>
    </lineage>
</organism>
<protein>
    <submittedName>
        <fullName evidence="1">Uncharacterized protein</fullName>
    </submittedName>
</protein>
<dbReference type="EMBL" id="CM047906">
    <property type="protein sequence ID" value="KAJ0085133.1"/>
    <property type="molecule type" value="Genomic_DNA"/>
</dbReference>
<keyword evidence="2" id="KW-1185">Reference proteome</keyword>
<evidence type="ECO:0000313" key="1">
    <source>
        <dbReference type="EMBL" id="KAJ0085133.1"/>
    </source>
</evidence>
<comment type="caution">
    <text evidence="1">The sequence shown here is derived from an EMBL/GenBank/DDBJ whole genome shotgun (WGS) entry which is preliminary data.</text>
</comment>
<gene>
    <name evidence="1" type="ORF">Patl1_07182</name>
</gene>
<reference evidence="2" key="1">
    <citation type="journal article" date="2023" name="G3 (Bethesda)">
        <title>Genome assembly and association tests identify interacting loci associated with vigor, precocity, and sex in interspecific pistachio rootstocks.</title>
        <authorList>
            <person name="Palmer W."/>
            <person name="Jacygrad E."/>
            <person name="Sagayaradj S."/>
            <person name="Cavanaugh K."/>
            <person name="Han R."/>
            <person name="Bertier L."/>
            <person name="Beede B."/>
            <person name="Kafkas S."/>
            <person name="Golino D."/>
            <person name="Preece J."/>
            <person name="Michelmore R."/>
        </authorList>
    </citation>
    <scope>NUCLEOTIDE SEQUENCE [LARGE SCALE GENOMIC DNA]</scope>
</reference>
<name>A0ACC1AFM3_9ROSI</name>
<evidence type="ECO:0000313" key="2">
    <source>
        <dbReference type="Proteomes" id="UP001164250"/>
    </source>
</evidence>
<dbReference type="Proteomes" id="UP001164250">
    <property type="component" value="Chromosome 10"/>
</dbReference>